<dbReference type="AlphaFoldDB" id="D3B207"/>
<dbReference type="InterPro" id="IPR032675">
    <property type="entry name" value="LRR_dom_sf"/>
</dbReference>
<dbReference type="EMBL" id="ADBJ01000008">
    <property type="protein sequence ID" value="EFA85331.1"/>
    <property type="molecule type" value="Genomic_DNA"/>
</dbReference>
<dbReference type="Proteomes" id="UP000001396">
    <property type="component" value="Unassembled WGS sequence"/>
</dbReference>
<dbReference type="PANTHER" id="PTHR32556:SF7">
    <property type="entry name" value="F-BOX DOMAIN-CONTAINING PROTEIN-RELATED"/>
    <property type="match status" value="1"/>
</dbReference>
<dbReference type="SUPFAM" id="SSF52047">
    <property type="entry name" value="RNI-like"/>
    <property type="match status" value="1"/>
</dbReference>
<reference evidence="1 2" key="1">
    <citation type="journal article" date="2011" name="Genome Res.">
        <title>Phylogeny-wide analysis of social amoeba genomes highlights ancient origins for complex intercellular communication.</title>
        <authorList>
            <person name="Heidel A.J."/>
            <person name="Lawal H.M."/>
            <person name="Felder M."/>
            <person name="Schilde C."/>
            <person name="Helps N.R."/>
            <person name="Tunggal B."/>
            <person name="Rivero F."/>
            <person name="John U."/>
            <person name="Schleicher M."/>
            <person name="Eichinger L."/>
            <person name="Platzer M."/>
            <person name="Noegel A.A."/>
            <person name="Schaap P."/>
            <person name="Gloeckner G."/>
        </authorList>
    </citation>
    <scope>NUCLEOTIDE SEQUENCE [LARGE SCALE GENOMIC DNA]</scope>
    <source>
        <strain evidence="2">ATCC 26659 / Pp 5 / PN500</strain>
    </source>
</reference>
<name>D3B207_HETP5</name>
<gene>
    <name evidence="1" type="ORF">PPL_02333</name>
</gene>
<dbReference type="Gene3D" id="3.80.10.10">
    <property type="entry name" value="Ribonuclease Inhibitor"/>
    <property type="match status" value="1"/>
</dbReference>
<dbReference type="FunCoup" id="D3B207">
    <property type="interactions" value="4"/>
</dbReference>
<dbReference type="PANTHER" id="PTHR32556">
    <property type="entry name" value="F-BOX DOMAIN-CONTAINING PROTEIN-RELATED-RELATED"/>
    <property type="match status" value="1"/>
</dbReference>
<comment type="caution">
    <text evidence="1">The sequence shown here is derived from an EMBL/GenBank/DDBJ whole genome shotgun (WGS) entry which is preliminary data.</text>
</comment>
<dbReference type="InParanoid" id="D3B207"/>
<evidence type="ECO:0000313" key="2">
    <source>
        <dbReference type="Proteomes" id="UP000001396"/>
    </source>
</evidence>
<proteinExistence type="predicted"/>
<dbReference type="RefSeq" id="XP_020437440.1">
    <property type="nucleotide sequence ID" value="XM_020573323.1"/>
</dbReference>
<organism evidence="1 2">
    <name type="scientific">Heterostelium pallidum (strain ATCC 26659 / Pp 5 / PN500)</name>
    <name type="common">Cellular slime mold</name>
    <name type="synonym">Polysphondylium pallidum</name>
    <dbReference type="NCBI Taxonomy" id="670386"/>
    <lineage>
        <taxon>Eukaryota</taxon>
        <taxon>Amoebozoa</taxon>
        <taxon>Evosea</taxon>
        <taxon>Eumycetozoa</taxon>
        <taxon>Dictyostelia</taxon>
        <taxon>Acytosteliales</taxon>
        <taxon>Acytosteliaceae</taxon>
        <taxon>Heterostelium</taxon>
    </lineage>
</organism>
<dbReference type="GeneID" id="31357858"/>
<sequence>MIPKLIQNIIISILLNGIEEERPTLCTTLKEYVETVKYYDLGLRDLTFFKKVNFGRYIVEYSLVCKDWFNFISQSQCSRLYCTMIDSYDDYKYNYDKDDLLEISDPYSLYRFESVTTLYLDCGNASKECEENERNTIIEWISRFTSLERLVISTDNSIMIQKMLDRFTTIKMEVYIKEVSDMDHTEEGVDLSKVDSHVLEFVHLHAWNPYFETEYSDINYFAKYYGQWRVNSINFNYDGLHYGVHDGLPHLTYQSLFNIKSVNKYVIRNDHVDSSELVSILHPSNSHITSFKCSVPFAIYCVDDQAEPVEDHLQTCSCISYRNIRQIIRGNRLDHWIEFCLALSNNTSLKHLHLENKCNGCKDPDGHNMNQKTKESFTTALISALTTNSTLTSLSVPCQVLSESFFQSMGTISQSITYLQVTQCDFNHIKSIKSLFKHNKNIRHLSICGDFYDSVFREYYKTSKTLSTEQEEDLRKNKYDSVNKIMGAMKKENHGLDRFDLSCEFTNDLVTFMTYYDNEGTQTVSIEYDFNNNLPFYIFK</sequence>
<evidence type="ECO:0000313" key="1">
    <source>
        <dbReference type="EMBL" id="EFA85331.1"/>
    </source>
</evidence>
<accession>D3B207</accession>
<protein>
    <submittedName>
        <fullName evidence="1">Uncharacterized protein</fullName>
    </submittedName>
</protein>
<keyword evidence="2" id="KW-1185">Reference proteome</keyword>